<reference evidence="5" key="1">
    <citation type="journal article" date="2019" name="Int. J. Syst. Evol. Microbiol.">
        <title>The Global Catalogue of Microorganisms (GCM) 10K type strain sequencing project: providing services to taxonomists for standard genome sequencing and annotation.</title>
        <authorList>
            <consortium name="The Broad Institute Genomics Platform"/>
            <consortium name="The Broad Institute Genome Sequencing Center for Infectious Disease"/>
            <person name="Wu L."/>
            <person name="Ma J."/>
        </authorList>
    </citation>
    <scope>NUCLEOTIDE SEQUENCE [LARGE SCALE GENOMIC DNA]</scope>
    <source>
        <strain evidence="5">JCM 17938</strain>
    </source>
</reference>
<dbReference type="RefSeq" id="WP_345349228.1">
    <property type="nucleotide sequence ID" value="NZ_BAABHJ010000002.1"/>
</dbReference>
<keyword evidence="3" id="KW-0963">Cytoplasm</keyword>
<name>A0ABP8TFE0_9ACTN</name>
<dbReference type="PANTHER" id="PTHR33643:SF1">
    <property type="entry name" value="UREASE ACCESSORY PROTEIN D"/>
    <property type="match status" value="1"/>
</dbReference>
<evidence type="ECO:0000256" key="3">
    <source>
        <dbReference type="HAMAP-Rule" id="MF_01384"/>
    </source>
</evidence>
<dbReference type="Proteomes" id="UP001500212">
    <property type="component" value="Unassembled WGS sequence"/>
</dbReference>
<sequence>MTSVRAPSYAAATGTGFTARAAVRAERGPGGRTRITRLRSDGPLALRESDGAVYLVGAGAGPLGGDDLELTVEVGPGARLDVRSAAATLVLPGRRGAGASRLVVRADVAAGGRLAFTPEPVIAAAGCDHRALAEATLAEGADLVWREEIILGRHGEAPGRYTGRFDVTVGGTPLLRHELRIDEDAPSGAVLGDARAVGTLLVTRATADPYAEEGLAVLPLAGPGVLVTALAADAVRLRERLTAGRRRISS</sequence>
<comment type="caution">
    <text evidence="4">The sequence shown here is derived from an EMBL/GenBank/DDBJ whole genome shotgun (WGS) entry which is preliminary data.</text>
</comment>
<protein>
    <recommendedName>
        <fullName evidence="3">Urease accessory protein UreD</fullName>
    </recommendedName>
</protein>
<proteinExistence type="inferred from homology"/>
<comment type="subcellular location">
    <subcellularLocation>
        <location evidence="3">Cytoplasm</location>
    </subcellularLocation>
</comment>
<evidence type="ECO:0000256" key="1">
    <source>
        <dbReference type="ARBA" id="ARBA00007177"/>
    </source>
</evidence>
<dbReference type="InterPro" id="IPR002669">
    <property type="entry name" value="UreD"/>
</dbReference>
<comment type="subunit">
    <text evidence="3">UreD, UreF and UreG form a complex that acts as a GTP-hydrolysis-dependent molecular chaperone, activating the urease apoprotein by helping to assemble the nickel containing metallocenter of UreC. The UreE protein probably delivers the nickel.</text>
</comment>
<dbReference type="Pfam" id="PF01774">
    <property type="entry name" value="UreD"/>
    <property type="match status" value="1"/>
</dbReference>
<keyword evidence="3" id="KW-0996">Nickel insertion</keyword>
<accession>A0ABP8TFE0</accession>
<evidence type="ECO:0000313" key="4">
    <source>
        <dbReference type="EMBL" id="GAA4603358.1"/>
    </source>
</evidence>
<dbReference type="HAMAP" id="MF_01384">
    <property type="entry name" value="UreD"/>
    <property type="match status" value="1"/>
</dbReference>
<dbReference type="PANTHER" id="PTHR33643">
    <property type="entry name" value="UREASE ACCESSORY PROTEIN D"/>
    <property type="match status" value="1"/>
</dbReference>
<evidence type="ECO:0000256" key="2">
    <source>
        <dbReference type="ARBA" id="ARBA00023186"/>
    </source>
</evidence>
<keyword evidence="5" id="KW-1185">Reference proteome</keyword>
<dbReference type="EMBL" id="BAABHJ010000002">
    <property type="protein sequence ID" value="GAA4603358.1"/>
    <property type="molecule type" value="Genomic_DNA"/>
</dbReference>
<gene>
    <name evidence="3" type="primary">ureD</name>
    <name evidence="4" type="ORF">GCM10023195_11060</name>
</gene>
<evidence type="ECO:0000313" key="5">
    <source>
        <dbReference type="Proteomes" id="UP001500212"/>
    </source>
</evidence>
<keyword evidence="2 3" id="KW-0143">Chaperone</keyword>
<comment type="function">
    <text evidence="3">Required for maturation of urease via the functional incorporation of the urease nickel metallocenter.</text>
</comment>
<organism evidence="4 5">
    <name type="scientific">Actinoallomurus liliacearum</name>
    <dbReference type="NCBI Taxonomy" id="1080073"/>
    <lineage>
        <taxon>Bacteria</taxon>
        <taxon>Bacillati</taxon>
        <taxon>Actinomycetota</taxon>
        <taxon>Actinomycetes</taxon>
        <taxon>Streptosporangiales</taxon>
        <taxon>Thermomonosporaceae</taxon>
        <taxon>Actinoallomurus</taxon>
    </lineage>
</organism>
<comment type="similarity">
    <text evidence="1 3">Belongs to the UreD family.</text>
</comment>